<dbReference type="SUPFAM" id="SSF48452">
    <property type="entry name" value="TPR-like"/>
    <property type="match status" value="1"/>
</dbReference>
<evidence type="ECO:0008006" key="4">
    <source>
        <dbReference type="Google" id="ProtNLM"/>
    </source>
</evidence>
<keyword evidence="1" id="KW-0732">Signal</keyword>
<proteinExistence type="predicted"/>
<name>A0A0F6YJQ0_9BACT</name>
<dbReference type="Proteomes" id="UP000034883">
    <property type="component" value="Chromosome"/>
</dbReference>
<dbReference type="STRING" id="927083.DB32_005202"/>
<accession>A0A0F6YJQ0</accession>
<protein>
    <recommendedName>
        <fullName evidence="4">PEGA domain-containing protein</fullName>
    </recommendedName>
</protein>
<sequence>MTRLRTFVVVLVLALLAPASMVHAQRDEARALFEQAREALGSGDFATARDLLARSLALASNVGSAFNLAIALRGTGELQRAIETFDALLADRYGALSPEQRREVESFLVRSRRELGHLSVRVTGADAIELRIDGVLVATAPDGDVVETAVDPGEHVVTASAPRRTSYEERIVVERGARRTIRAELGSTLPGTLVVESPTPEAIVEILGVVRGAGSIRRDLPPGEYRISVADSAGRRETTARVDSGELMRVVLSGPSAGTPIVESPWLWSGVALALAAAAIGIAVPLTVTQEEAPVSDPIYGVVVTLTTP</sequence>
<dbReference type="OrthoDB" id="5499801at2"/>
<dbReference type="RefSeq" id="WP_157069385.1">
    <property type="nucleotide sequence ID" value="NZ_CP011125.1"/>
</dbReference>
<feature type="chain" id="PRO_5002512977" description="PEGA domain-containing protein" evidence="1">
    <location>
        <begin position="25"/>
        <end position="309"/>
    </location>
</feature>
<evidence type="ECO:0000313" key="3">
    <source>
        <dbReference type="Proteomes" id="UP000034883"/>
    </source>
</evidence>
<dbReference type="Gene3D" id="1.25.40.10">
    <property type="entry name" value="Tetratricopeptide repeat domain"/>
    <property type="match status" value="1"/>
</dbReference>
<dbReference type="KEGG" id="samy:DB32_005202"/>
<dbReference type="AlphaFoldDB" id="A0A0F6YJQ0"/>
<reference evidence="2 3" key="1">
    <citation type="submission" date="2015-03" db="EMBL/GenBank/DDBJ databases">
        <title>Genome assembly of Sandaracinus amylolyticus DSM 53668.</title>
        <authorList>
            <person name="Sharma G."/>
            <person name="Subramanian S."/>
        </authorList>
    </citation>
    <scope>NUCLEOTIDE SEQUENCE [LARGE SCALE GENOMIC DNA]</scope>
    <source>
        <strain evidence="2 3">DSM 53668</strain>
    </source>
</reference>
<dbReference type="InterPro" id="IPR011990">
    <property type="entry name" value="TPR-like_helical_dom_sf"/>
</dbReference>
<feature type="signal peptide" evidence="1">
    <location>
        <begin position="1"/>
        <end position="24"/>
    </location>
</feature>
<gene>
    <name evidence="2" type="ORF">DB32_005202</name>
</gene>
<evidence type="ECO:0000313" key="2">
    <source>
        <dbReference type="EMBL" id="AKF08053.1"/>
    </source>
</evidence>
<organism evidence="2 3">
    <name type="scientific">Sandaracinus amylolyticus</name>
    <dbReference type="NCBI Taxonomy" id="927083"/>
    <lineage>
        <taxon>Bacteria</taxon>
        <taxon>Pseudomonadati</taxon>
        <taxon>Myxococcota</taxon>
        <taxon>Polyangia</taxon>
        <taxon>Polyangiales</taxon>
        <taxon>Sandaracinaceae</taxon>
        <taxon>Sandaracinus</taxon>
    </lineage>
</organism>
<keyword evidence="3" id="KW-1185">Reference proteome</keyword>
<dbReference type="EMBL" id="CP011125">
    <property type="protein sequence ID" value="AKF08053.1"/>
    <property type="molecule type" value="Genomic_DNA"/>
</dbReference>
<evidence type="ECO:0000256" key="1">
    <source>
        <dbReference type="SAM" id="SignalP"/>
    </source>
</evidence>